<dbReference type="EMBL" id="NCXO01000010">
    <property type="protein sequence ID" value="OSC34470.1"/>
    <property type="molecule type" value="Genomic_DNA"/>
</dbReference>
<dbReference type="AlphaFoldDB" id="A0A7I7SKX6"/>
<keyword evidence="4" id="KW-1185">Reference proteome</keyword>
<name>A0A7I7SKX6_9MYCO</name>
<dbReference type="Proteomes" id="UP000193577">
    <property type="component" value="Unassembled WGS sequence"/>
</dbReference>
<evidence type="ECO:0000313" key="4">
    <source>
        <dbReference type="Proteomes" id="UP000193577"/>
    </source>
</evidence>
<dbReference type="InterPro" id="IPR032465">
    <property type="entry name" value="ACMSD"/>
</dbReference>
<evidence type="ECO:0000313" key="3">
    <source>
        <dbReference type="EMBL" id="OSC34470.1"/>
    </source>
</evidence>
<reference evidence="3 4" key="1">
    <citation type="submission" date="2017-04" db="EMBL/GenBank/DDBJ databases">
        <title>The new phylogeny of genus Mycobacterium.</title>
        <authorList>
            <person name="Tortoli E."/>
            <person name="Trovato A."/>
            <person name="Cirillo D.M."/>
        </authorList>
    </citation>
    <scope>NUCLEOTIDE SEQUENCE [LARGE SCALE GENOMIC DNA]</scope>
    <source>
        <strain evidence="3 4">KCTC 19819</strain>
    </source>
</reference>
<dbReference type="GO" id="GO:0016831">
    <property type="term" value="F:carboxy-lyase activity"/>
    <property type="evidence" value="ECO:0007669"/>
    <property type="project" value="InterPro"/>
</dbReference>
<dbReference type="Gene3D" id="3.20.20.140">
    <property type="entry name" value="Metal-dependent hydrolases"/>
    <property type="match status" value="1"/>
</dbReference>
<evidence type="ECO:0000259" key="2">
    <source>
        <dbReference type="Pfam" id="PF04909"/>
    </source>
</evidence>
<accession>A0A7I7SKX6</accession>
<dbReference type="GO" id="GO:0005829">
    <property type="term" value="C:cytosol"/>
    <property type="evidence" value="ECO:0007669"/>
    <property type="project" value="TreeGrafter"/>
</dbReference>
<dbReference type="RefSeq" id="WP_085303131.1">
    <property type="nucleotide sequence ID" value="NZ_AP022594.1"/>
</dbReference>
<evidence type="ECO:0000256" key="1">
    <source>
        <dbReference type="ARBA" id="ARBA00023239"/>
    </source>
</evidence>
<sequence>MKTIGLEEHFVTADVVEAWRTLDPQWQDPTLGYYVTDEESGRRLADLTRDRFAAMAETGLDVAVLSLTAPGVQNLAPDNAVTLQIAANDLLADTVRAHPDRLQGFATLATPAPAAAARELERAVTELGLNGAMLFGRTRDHNLDHRDFWPIFEAAAALGAPLYLHPQSPRPMVRAAYYRGFNRGLDDAFATHGIGWHYETGIQLLRLILSGVFDRFPDLQVIVGHWGEMVLFYLDRIDTLTPAAKLARPLSDYVRNNVFVTPSGIFNHRYLRWAIEIVGVERILFSTDYPFQCAPCGGARRFLEEANLEDSDRQRIASGNWENLVAAVKR</sequence>
<dbReference type="PANTHER" id="PTHR21240">
    <property type="entry name" value="2-AMINO-3-CARBOXYLMUCONATE-6-SEMIALDEHYDE DECARBOXYLASE"/>
    <property type="match status" value="1"/>
</dbReference>
<dbReference type="InterPro" id="IPR006680">
    <property type="entry name" value="Amidohydro-rel"/>
</dbReference>
<organism evidence="3 4">
    <name type="scientific">Mycolicibacillus koreensis</name>
    <dbReference type="NCBI Taxonomy" id="1069220"/>
    <lineage>
        <taxon>Bacteria</taxon>
        <taxon>Bacillati</taxon>
        <taxon>Actinomycetota</taxon>
        <taxon>Actinomycetes</taxon>
        <taxon>Mycobacteriales</taxon>
        <taxon>Mycobacteriaceae</taxon>
        <taxon>Mycolicibacillus</taxon>
    </lineage>
</organism>
<dbReference type="InterPro" id="IPR032466">
    <property type="entry name" value="Metal_Hydrolase"/>
</dbReference>
<feature type="domain" description="Amidohydrolase-related" evidence="2">
    <location>
        <begin position="42"/>
        <end position="320"/>
    </location>
</feature>
<dbReference type="OrthoDB" id="8673173at2"/>
<comment type="caution">
    <text evidence="3">The sequence shown here is derived from an EMBL/GenBank/DDBJ whole genome shotgun (WGS) entry which is preliminary data.</text>
</comment>
<protein>
    <submittedName>
        <fullName evidence="3">Amidohydrolase</fullName>
    </submittedName>
</protein>
<dbReference type="Pfam" id="PF04909">
    <property type="entry name" value="Amidohydro_2"/>
    <property type="match status" value="1"/>
</dbReference>
<dbReference type="PANTHER" id="PTHR21240:SF30">
    <property type="entry name" value="AMIDOHYDROLASE-RELATED DOMAIN-CONTAINING PROTEIN-RELATED"/>
    <property type="match status" value="1"/>
</dbReference>
<dbReference type="SUPFAM" id="SSF51556">
    <property type="entry name" value="Metallo-dependent hydrolases"/>
    <property type="match status" value="1"/>
</dbReference>
<dbReference type="GO" id="GO:0016787">
    <property type="term" value="F:hydrolase activity"/>
    <property type="evidence" value="ECO:0007669"/>
    <property type="project" value="InterPro"/>
</dbReference>
<dbReference type="GO" id="GO:0019748">
    <property type="term" value="P:secondary metabolic process"/>
    <property type="evidence" value="ECO:0007669"/>
    <property type="project" value="TreeGrafter"/>
</dbReference>
<proteinExistence type="predicted"/>
<keyword evidence="1" id="KW-0456">Lyase</keyword>
<gene>
    <name evidence="3" type="ORF">B8W67_06975</name>
</gene>